<proteinExistence type="predicted"/>
<dbReference type="EMBL" id="CP003380">
    <property type="protein sequence ID" value="AFJ03185.1"/>
    <property type="molecule type" value="Genomic_DNA"/>
</dbReference>
<accession>I1YJU2</accession>
<dbReference type="HOGENOM" id="CLU_2070343_0_0_6"/>
<organism evidence="1 2">
    <name type="scientific">Methylophaga frappieri (strain ATCC BAA-2434 / DSM 25690 / JAM7)</name>
    <dbReference type="NCBI Taxonomy" id="754477"/>
    <lineage>
        <taxon>Bacteria</taxon>
        <taxon>Pseudomonadati</taxon>
        <taxon>Pseudomonadota</taxon>
        <taxon>Gammaproteobacteria</taxon>
        <taxon>Thiotrichales</taxon>
        <taxon>Piscirickettsiaceae</taxon>
        <taxon>Methylophaga</taxon>
    </lineage>
</organism>
<evidence type="ECO:0000313" key="2">
    <source>
        <dbReference type="Proteomes" id="UP000009145"/>
    </source>
</evidence>
<name>I1YJU2_METFJ</name>
<sequence>MGKKLNRTATKLKMTAQQEARRERLNRAGILLERWGQKSRQPIMPMLHEGESDPAFIEDQMTSEVVNALTRDARNIAELHWSSGFSAAEIAEQQALTRNAVRQQLGFVVEQVANKVLM</sequence>
<dbReference type="KEGG" id="mec:Q7C_2046"/>
<dbReference type="Proteomes" id="UP000009145">
    <property type="component" value="Chromosome"/>
</dbReference>
<dbReference type="OrthoDB" id="5609401at2"/>
<dbReference type="AlphaFoldDB" id="I1YJU2"/>
<dbReference type="STRING" id="754477.Q7C_2046"/>
<keyword evidence="2" id="KW-1185">Reference proteome</keyword>
<dbReference type="InterPro" id="IPR013324">
    <property type="entry name" value="RNA_pol_sigma_r3/r4-like"/>
</dbReference>
<dbReference type="SUPFAM" id="SSF88659">
    <property type="entry name" value="Sigma3 and sigma4 domains of RNA polymerase sigma factors"/>
    <property type="match status" value="1"/>
</dbReference>
<dbReference type="PATRIC" id="fig|754477.3.peg.2014"/>
<gene>
    <name evidence="1" type="ordered locus">Q7C_2046</name>
</gene>
<reference evidence="1 2" key="1">
    <citation type="journal article" date="2012" name="J. Bacteriol.">
        <title>Complete genome sequences of Methylophaga sp. strain JAM1 and Methylophaga sp. strain JAM7.</title>
        <authorList>
            <person name="Villeneuve C."/>
            <person name="Martineau C."/>
            <person name="Mauffrey F."/>
            <person name="Villemur R."/>
        </authorList>
    </citation>
    <scope>NUCLEOTIDE SEQUENCE [LARGE SCALE GENOMIC DNA]</scope>
    <source>
        <strain evidence="1 2">JAM7</strain>
    </source>
</reference>
<dbReference type="RefSeq" id="WP_014704604.1">
    <property type="nucleotide sequence ID" value="NC_017856.1"/>
</dbReference>
<protein>
    <submittedName>
        <fullName evidence="1">Uncharacterized protein</fullName>
    </submittedName>
</protein>
<evidence type="ECO:0000313" key="1">
    <source>
        <dbReference type="EMBL" id="AFJ03185.1"/>
    </source>
</evidence>